<evidence type="ECO:0000313" key="2">
    <source>
        <dbReference type="Proteomes" id="UP000032352"/>
    </source>
</evidence>
<dbReference type="InterPro" id="IPR021433">
    <property type="entry name" value="DUF3083"/>
</dbReference>
<dbReference type="EMBL" id="CP059733">
    <property type="protein sequence ID" value="WDE03335.1"/>
    <property type="molecule type" value="Genomic_DNA"/>
</dbReference>
<reference evidence="1 2" key="2">
    <citation type="journal article" date="2022" name="Mar. Drugs">
        <title>Bioassay-Guided Fractionation Leads to the Detection of Cholic Acid Generated by the Rare Thalassomonas sp.</title>
        <authorList>
            <person name="Pheiffer F."/>
            <person name="Schneider Y.K."/>
            <person name="Hansen E.H."/>
            <person name="Andersen J.H."/>
            <person name="Isaksson J."/>
            <person name="Busche T."/>
            <person name="R C."/>
            <person name="Kalinowski J."/>
            <person name="Zyl L.V."/>
            <person name="Trindade M."/>
        </authorList>
    </citation>
    <scope>NUCLEOTIDE SEQUENCE [LARGE SCALE GENOMIC DNA]</scope>
    <source>
        <strain evidence="1 2">XOM25</strain>
    </source>
</reference>
<dbReference type="Proteomes" id="UP000032352">
    <property type="component" value="Chromosome"/>
</dbReference>
<reference evidence="1 2" key="1">
    <citation type="journal article" date="2015" name="Genome Announc.">
        <title>Draft Genome Sequences of Marine Isolates of Thalassomonas viridans and Thalassomonas actiniarum.</title>
        <authorList>
            <person name="Olonade I."/>
            <person name="van Zyl L.J."/>
            <person name="Trindade M."/>
        </authorList>
    </citation>
    <scope>NUCLEOTIDE SEQUENCE [LARGE SCALE GENOMIC DNA]</scope>
    <source>
        <strain evidence="1 2">XOM25</strain>
    </source>
</reference>
<sequence>MSILRKRSAQHKVYIPSSARENQYLLAKFDITDELLARFSSVIDLSCQQPYLRFYEILSGLFFNINNELDLESGKFVANDKFTRVRYSPEKVTAQTNQQILFLYNSRYHTGQNAYYDGEKRAKKITLVFLANGDDIRLDAAKFHHKVKKAINEFTDQLGLKGQNVRICDHQHLTYDLFAKDKGISGIQAHKLRSMSDRYAADGYYLEENVDESTYAIIDLPVNRRLKQLACIDELVAQPYQPLYELVQGAFIDAAERYHLSHGAMIANGLIPIVRRSEEQLVLKNGELQMLGYNPARAASGFTCKWSGDKLVDCIQLVFVASVHDNTGYGYGKFLSQVEYALAAMAEQLEYVYQKEELLVRFHQHIGFYPA</sequence>
<dbReference type="RefSeq" id="WP_044837393.1">
    <property type="nucleotide sequence ID" value="NZ_CP059733.1"/>
</dbReference>
<accession>A0AAE9YZJ8</accession>
<proteinExistence type="predicted"/>
<protein>
    <submittedName>
        <fullName evidence="1">DUF3083 family protein</fullName>
    </submittedName>
</protein>
<dbReference type="AlphaFoldDB" id="A0AAE9YZJ8"/>
<evidence type="ECO:0000313" key="1">
    <source>
        <dbReference type="EMBL" id="WDE03335.1"/>
    </source>
</evidence>
<gene>
    <name evidence="1" type="ORF">SG34_018255</name>
</gene>
<name>A0AAE9YZJ8_9GAMM</name>
<dbReference type="KEGG" id="tvd:SG34_018255"/>
<organism evidence="1 2">
    <name type="scientific">Thalassomonas viridans</name>
    <dbReference type="NCBI Taxonomy" id="137584"/>
    <lineage>
        <taxon>Bacteria</taxon>
        <taxon>Pseudomonadati</taxon>
        <taxon>Pseudomonadota</taxon>
        <taxon>Gammaproteobacteria</taxon>
        <taxon>Alteromonadales</taxon>
        <taxon>Colwelliaceae</taxon>
        <taxon>Thalassomonas</taxon>
    </lineage>
</organism>
<dbReference type="Pfam" id="PF11281">
    <property type="entry name" value="DUF3083"/>
    <property type="match status" value="1"/>
</dbReference>
<keyword evidence="2" id="KW-1185">Reference proteome</keyword>